<proteinExistence type="predicted"/>
<organism evidence="1 2">
    <name type="scientific">Candidatus Nitrosomaritimum aestuariumsis</name>
    <dbReference type="NCBI Taxonomy" id="3342354"/>
    <lineage>
        <taxon>Archaea</taxon>
        <taxon>Nitrososphaerota</taxon>
        <taxon>Nitrososphaeria</taxon>
        <taxon>Nitrosopumilales</taxon>
        <taxon>Nitrosopumilaceae</taxon>
        <taxon>Candidatus Nitrosomaritimum</taxon>
    </lineage>
</organism>
<sequence>MKFDELISQNNWKNYPVGLSGCRTTNSSLEICDYDLTVFDDSSPNVEIVQHKNDFVKIHHGSLSETQSKILIQYDGMQIIQDESWDLRMFLSKIKEKRIILYKDHAKNSLLESIFCCEKAKQGIKDSSIFATCWQKSASFFLADGIVALNHMKPGSCHMLDVMRKFEKNPINEKISVVNETVGIERATPSLLERMLKSTIGFSEMVNGIDSSTLIQRKHDYFISNSMLSDCYFYLGYTTKENFVKLKDSIEKNPDYIHVLKIAFDIEADLNLLQQQANLVHQSSNEILEYVARL</sequence>
<protein>
    <submittedName>
        <fullName evidence="1">Uncharacterized protein</fullName>
    </submittedName>
</protein>
<evidence type="ECO:0000313" key="2">
    <source>
        <dbReference type="Proteomes" id="UP000526786"/>
    </source>
</evidence>
<accession>A0AC60W4I7</accession>
<dbReference type="EMBL" id="JACENC010000260">
    <property type="protein sequence ID" value="MBA4454592.1"/>
    <property type="molecule type" value="Genomic_DNA"/>
</dbReference>
<reference evidence="1 2" key="1">
    <citation type="journal article" date="2020" name="Appl. Environ. Microbiol.">
        <title>Genomic Characteristics of a Novel Species of Ammonia-Oxidizing Archaea from the Jiulong River Estuary.</title>
        <authorList>
            <person name="Zou D."/>
            <person name="Wan R."/>
            <person name="Han L."/>
            <person name="Xu M.N."/>
            <person name="Liu Y."/>
            <person name="Liu H."/>
            <person name="Kao S.J."/>
            <person name="Li M."/>
        </authorList>
    </citation>
    <scope>NUCLEOTIDE SEQUENCE [LARGE SCALE GENOMIC DNA]</scope>
    <source>
        <strain evidence="1">W2bin3</strain>
    </source>
</reference>
<evidence type="ECO:0000313" key="1">
    <source>
        <dbReference type="EMBL" id="MBA4454592.1"/>
    </source>
</evidence>
<dbReference type="Proteomes" id="UP000526786">
    <property type="component" value="Unassembled WGS sequence"/>
</dbReference>
<comment type="caution">
    <text evidence="1">The sequence shown here is derived from an EMBL/GenBank/DDBJ whole genome shotgun (WGS) entry which is preliminary data.</text>
</comment>
<gene>
    <name evidence="1" type="ORF">H2B05_06580</name>
</gene>
<name>A0AC60W4I7_9ARCH</name>